<dbReference type="SUPFAM" id="SSF52151">
    <property type="entry name" value="FabD/lysophospholipase-like"/>
    <property type="match status" value="1"/>
</dbReference>
<evidence type="ECO:0000256" key="4">
    <source>
        <dbReference type="ARBA" id="ARBA00022679"/>
    </source>
</evidence>
<feature type="region of interest" description="C-terminal hotdog fold" evidence="8">
    <location>
        <begin position="1205"/>
        <end position="1346"/>
    </location>
</feature>
<feature type="region of interest" description="Disordered" evidence="9">
    <location>
        <begin position="547"/>
        <end position="575"/>
    </location>
</feature>
<evidence type="ECO:0000256" key="1">
    <source>
        <dbReference type="ARBA" id="ARBA00004792"/>
    </source>
</evidence>
<feature type="domain" description="Carrier" evidence="10">
    <location>
        <begin position="28"/>
        <end position="105"/>
    </location>
</feature>
<dbReference type="InterPro" id="IPR014031">
    <property type="entry name" value="Ketoacyl_synth_C"/>
</dbReference>
<dbReference type="InterPro" id="IPR016036">
    <property type="entry name" value="Malonyl_transacylase_ACP-bd"/>
</dbReference>
<dbReference type="FunFam" id="1.10.1200.10:FF:000007">
    <property type="entry name" value="Probable polyketide synthase pks17"/>
    <property type="match status" value="1"/>
</dbReference>
<dbReference type="PROSITE" id="PS52004">
    <property type="entry name" value="KS3_2"/>
    <property type="match status" value="1"/>
</dbReference>
<dbReference type="InterPro" id="IPR020806">
    <property type="entry name" value="PKS_PP-bd"/>
</dbReference>
<dbReference type="SUPFAM" id="SSF51735">
    <property type="entry name" value="NAD(P)-binding Rossmann-fold domains"/>
    <property type="match status" value="2"/>
</dbReference>
<dbReference type="GO" id="GO:0006633">
    <property type="term" value="P:fatty acid biosynthetic process"/>
    <property type="evidence" value="ECO:0007669"/>
    <property type="project" value="TreeGrafter"/>
</dbReference>
<feature type="compositionally biased region" description="Low complexity" evidence="9">
    <location>
        <begin position="1166"/>
        <end position="1193"/>
    </location>
</feature>
<dbReference type="Gene3D" id="3.30.70.3290">
    <property type="match status" value="1"/>
</dbReference>
<protein>
    <submittedName>
        <fullName evidence="13">SDR family NAD(P)-dependent oxidoreductase</fullName>
    </submittedName>
</protein>
<feature type="compositionally biased region" description="Polar residues" evidence="9">
    <location>
        <begin position="1"/>
        <end position="14"/>
    </location>
</feature>
<evidence type="ECO:0000256" key="8">
    <source>
        <dbReference type="PROSITE-ProRule" id="PRU01363"/>
    </source>
</evidence>
<name>A0A5N5W1N5_STRMB</name>
<dbReference type="PANTHER" id="PTHR43775:SF51">
    <property type="entry name" value="INACTIVE PHENOLPHTHIOCEROL SYNTHESIS POLYKETIDE SYNTHASE TYPE I PKS1-RELATED"/>
    <property type="match status" value="1"/>
</dbReference>
<dbReference type="EMBL" id="VOKX01000113">
    <property type="protein sequence ID" value="KAB7834683.1"/>
    <property type="molecule type" value="Genomic_DNA"/>
</dbReference>
<keyword evidence="5" id="KW-0045">Antibiotic biosynthesis</keyword>
<keyword evidence="4" id="KW-0808">Transferase</keyword>
<dbReference type="PROSITE" id="PS00012">
    <property type="entry name" value="PHOSPHOPANTETHEINE"/>
    <property type="match status" value="2"/>
</dbReference>
<evidence type="ECO:0000256" key="9">
    <source>
        <dbReference type="SAM" id="MobiDB-lite"/>
    </source>
</evidence>
<keyword evidence="7" id="KW-0012">Acyltransferase</keyword>
<dbReference type="SMART" id="SM00825">
    <property type="entry name" value="PKS_KS"/>
    <property type="match status" value="1"/>
</dbReference>
<evidence type="ECO:0000259" key="12">
    <source>
        <dbReference type="PROSITE" id="PS52019"/>
    </source>
</evidence>
<feature type="domain" description="Carrier" evidence="10">
    <location>
        <begin position="1817"/>
        <end position="1895"/>
    </location>
</feature>
<feature type="domain" description="Ketosynthase family 3 (KS3)" evidence="11">
    <location>
        <begin position="126"/>
        <end position="550"/>
    </location>
</feature>
<feature type="region of interest" description="Disordered" evidence="9">
    <location>
        <begin position="1145"/>
        <end position="1203"/>
    </location>
</feature>
<dbReference type="InterPro" id="IPR001227">
    <property type="entry name" value="Ac_transferase_dom_sf"/>
</dbReference>
<dbReference type="GO" id="GO:0004312">
    <property type="term" value="F:fatty acid synthase activity"/>
    <property type="evidence" value="ECO:0007669"/>
    <property type="project" value="TreeGrafter"/>
</dbReference>
<comment type="pathway">
    <text evidence="1">Antibiotic biosynthesis.</text>
</comment>
<dbReference type="GO" id="GO:0031177">
    <property type="term" value="F:phosphopantetheine binding"/>
    <property type="evidence" value="ECO:0007669"/>
    <property type="project" value="InterPro"/>
</dbReference>
<dbReference type="InterPro" id="IPR055123">
    <property type="entry name" value="SpnB-like_Rossmann"/>
</dbReference>
<feature type="active site" description="Proton donor; for dehydratase activity" evidence="8">
    <location>
        <position position="1266"/>
    </location>
</feature>
<evidence type="ECO:0000259" key="10">
    <source>
        <dbReference type="PROSITE" id="PS50075"/>
    </source>
</evidence>
<dbReference type="PANTHER" id="PTHR43775">
    <property type="entry name" value="FATTY ACID SYNTHASE"/>
    <property type="match status" value="1"/>
</dbReference>
<comment type="caution">
    <text evidence="13">The sequence shown here is derived from an EMBL/GenBank/DDBJ whole genome shotgun (WGS) entry which is preliminary data.</text>
</comment>
<feature type="active site" description="Proton acceptor; for dehydratase activity" evidence="8">
    <location>
        <position position="1052"/>
    </location>
</feature>
<evidence type="ECO:0000256" key="2">
    <source>
        <dbReference type="ARBA" id="ARBA00022450"/>
    </source>
</evidence>
<dbReference type="SMART" id="SM00827">
    <property type="entry name" value="PKS_AT"/>
    <property type="match status" value="1"/>
</dbReference>
<keyword evidence="14" id="KW-1185">Reference proteome</keyword>
<dbReference type="SMART" id="SM00826">
    <property type="entry name" value="PKS_DH"/>
    <property type="match status" value="1"/>
</dbReference>
<dbReference type="Pfam" id="PF21089">
    <property type="entry name" value="PKS_DH_N"/>
    <property type="match status" value="1"/>
</dbReference>
<accession>A0A5N5W1N5</accession>
<dbReference type="Gene3D" id="3.40.47.10">
    <property type="match status" value="1"/>
</dbReference>
<dbReference type="PROSITE" id="PS52019">
    <property type="entry name" value="PKS_MFAS_DH"/>
    <property type="match status" value="1"/>
</dbReference>
<dbReference type="Pfam" id="PF02801">
    <property type="entry name" value="Ketoacyl-synt_C"/>
    <property type="match status" value="1"/>
</dbReference>
<gene>
    <name evidence="13" type="ORF">FRZ00_29155</name>
</gene>
<dbReference type="InterPro" id="IPR020841">
    <property type="entry name" value="PKS_Beta-ketoAc_synthase_dom"/>
</dbReference>
<dbReference type="Pfam" id="PF22953">
    <property type="entry name" value="SpnB_Rossmann"/>
    <property type="match status" value="1"/>
</dbReference>
<dbReference type="Gene3D" id="3.10.129.110">
    <property type="entry name" value="Polyketide synthase dehydratase"/>
    <property type="match status" value="1"/>
</dbReference>
<evidence type="ECO:0000256" key="5">
    <source>
        <dbReference type="ARBA" id="ARBA00023194"/>
    </source>
</evidence>
<dbReference type="CDD" id="cd08956">
    <property type="entry name" value="KR_3_FAS_SDR_x"/>
    <property type="match status" value="1"/>
</dbReference>
<dbReference type="Pfam" id="PF00698">
    <property type="entry name" value="Acyl_transf_1"/>
    <property type="match status" value="1"/>
</dbReference>
<dbReference type="SUPFAM" id="SSF47336">
    <property type="entry name" value="ACP-like"/>
    <property type="match status" value="2"/>
</dbReference>
<feature type="region of interest" description="Disordered" evidence="9">
    <location>
        <begin position="1"/>
        <end position="21"/>
    </location>
</feature>
<feature type="region of interest" description="N-terminal hotdog fold" evidence="8">
    <location>
        <begin position="1020"/>
        <end position="1140"/>
    </location>
</feature>
<evidence type="ECO:0000259" key="11">
    <source>
        <dbReference type="PROSITE" id="PS52004"/>
    </source>
</evidence>
<dbReference type="Pfam" id="PF00109">
    <property type="entry name" value="ketoacyl-synt"/>
    <property type="match status" value="1"/>
</dbReference>
<feature type="domain" description="PKS/mFAS DH" evidence="12">
    <location>
        <begin position="1020"/>
        <end position="1346"/>
    </location>
</feature>
<dbReference type="FunFam" id="3.40.366.10:FF:000002">
    <property type="entry name" value="Probable polyketide synthase 2"/>
    <property type="match status" value="1"/>
</dbReference>
<dbReference type="InterPro" id="IPR036736">
    <property type="entry name" value="ACP-like_sf"/>
</dbReference>
<dbReference type="InterPro" id="IPR049551">
    <property type="entry name" value="PKS_DH_C"/>
</dbReference>
<evidence type="ECO:0000313" key="14">
    <source>
        <dbReference type="Proteomes" id="UP000327000"/>
    </source>
</evidence>
<dbReference type="SMART" id="SM00823">
    <property type="entry name" value="PKS_PP"/>
    <property type="match status" value="2"/>
</dbReference>
<dbReference type="SUPFAM" id="SSF53901">
    <property type="entry name" value="Thiolase-like"/>
    <property type="match status" value="1"/>
</dbReference>
<dbReference type="GO" id="GO:0033068">
    <property type="term" value="P:macrolide biosynthetic process"/>
    <property type="evidence" value="ECO:0007669"/>
    <property type="project" value="UniProtKB-ARBA"/>
</dbReference>
<dbReference type="InterPro" id="IPR020807">
    <property type="entry name" value="PKS_DH"/>
</dbReference>
<evidence type="ECO:0000313" key="13">
    <source>
        <dbReference type="EMBL" id="KAB7834683.1"/>
    </source>
</evidence>
<dbReference type="OrthoDB" id="9778690at2"/>
<feature type="compositionally biased region" description="Acidic residues" evidence="9">
    <location>
        <begin position="1908"/>
        <end position="1921"/>
    </location>
</feature>
<dbReference type="InterPro" id="IPR014030">
    <property type="entry name" value="Ketoacyl_synth_N"/>
</dbReference>
<dbReference type="Gene3D" id="1.10.1200.10">
    <property type="entry name" value="ACP-like"/>
    <property type="match status" value="2"/>
</dbReference>
<dbReference type="InterPro" id="IPR016035">
    <property type="entry name" value="Acyl_Trfase/lysoPLipase"/>
</dbReference>
<dbReference type="Proteomes" id="UP000327000">
    <property type="component" value="Unassembled WGS sequence"/>
</dbReference>
<dbReference type="Pfam" id="PF14765">
    <property type="entry name" value="PS-DH"/>
    <property type="match status" value="1"/>
</dbReference>
<dbReference type="PROSITE" id="PS50075">
    <property type="entry name" value="CARRIER"/>
    <property type="match status" value="2"/>
</dbReference>
<dbReference type="InterPro" id="IPR006162">
    <property type="entry name" value="Ppantetheine_attach_site"/>
</dbReference>
<dbReference type="InterPro" id="IPR049900">
    <property type="entry name" value="PKS_mFAS_DH"/>
</dbReference>
<dbReference type="InterPro" id="IPR016039">
    <property type="entry name" value="Thiolase-like"/>
</dbReference>
<dbReference type="InterPro" id="IPR050091">
    <property type="entry name" value="PKS_NRPS_Biosynth_Enz"/>
</dbReference>
<dbReference type="InterPro" id="IPR013968">
    <property type="entry name" value="PKS_KR"/>
</dbReference>
<proteinExistence type="predicted"/>
<feature type="region of interest" description="Disordered" evidence="9">
    <location>
        <begin position="1897"/>
        <end position="1926"/>
    </location>
</feature>
<sequence length="1940" mass="201037">MHVSTAESAGNRTAGSLAGQVAEAAPGDRLRRVLDAVLAETADLLGRTPDTIDPHRAYLDYGYNSLAALELTGRLSRAFGLDLPLTLLFDHPNPRAVAGELLGRLGLDTAPAEDAADDEPAPETDDDPVVVIGMACRYPGDADSPAALWRLVADGRDAITGFPEDRGWPLGELHHPDPDHPGTSTTRHGGFVRGAADFDAEFFGISPREALAMDPQQRLLLEGTWEAFEDAGLDPAALRGSRTGVFAGVSGVDYSYVAHADGRNLQGYWGIGTLPAVASGRVAYTFGLEGPALTVDTACSSSLVAAHLAMQSLRRGESSLAVVAGVTIAATPTVYREFSRQRAVSPDGRCRAFADAADGTGFSDGLGVLLLERLSDARRNGHRVHAVLRGSAINQDGASNGLTAPNGPAQERVIRAALADAGLSAADVDAVEGHGTATTLGDPIEVQALQAAYGERSSDLWLGSLKSNIGHTQAAAGVGGIIKMICALRAERLPTTLHVDRPTGKVDWSKGPVRLLTQERAWPRTDGRVRRAGVSSFGASGTNAHVIVEEPPPSERPASRPSTDGPLAWPVSGRTPTGLAAQARKLGEWVRAHPDADPLDVAFSLATTRATLSHRAAVVGRTRDDLLAGLDRVAADGPAARGGGPAGRIAFVFPGQGSQWEGMATGLLASAPEFAAEMERCAEALAPHTDWNLLDVVKGVPGTPPLDRVDVVQPVLFAVMVSLAALWRAHGVEPDGVVGHSQGEIAAAYVAGALTLDDAARIVALRSKAIRGLGTGGGMLSVAEPVEDVRARLAALDGGLSVAAVNSRSSVLVSGPAEALDELYEECDADGVWVRRIPVDYASHSPQVEGVREELAAALAPVRPRTAGVPFHSTVTARPADTAGLDADYWYTNLRRPVLFEETLRHMAGAGYRVFVEISPHPVLTAPVGQILDDTDPAGSGLVVGTLQRGHGEPDDFLRSLAEAYAGGVDVDWSPTYAHAGPRRVDLPGYAFTRQRFWPTAGDRTEAGDLRTTGLTPARHPILAGGVLLAAGGGHLFTGHVSPERHPWLADHTVHGEIVVPGTALLELAATAGTRLGTPVVEELTLEAPLLVRDGGCALQLHVAEPDAAGRAAFTLHAEDGADGWTRTASGVLAAGAPVGEAANTAPGAAERAGFRSAPGNPALRPGEPADGTPGADGAGTRPSPSAGAAIGATPPPTAWPPVDATPLALDGLYTRLAECGVAYGPWFRGVRAAWRYADGIAADVVLDAGGDAPDVRHLLHPALLDAAFHAALADRTDGASGAALLPFAWSGVRLPDGGNAPRELRVRLAPTGGDAVRMTAHDAEGRLVASVESVLARPVTADRLAAARPVAADCLFTIAWTPAAGTPVPPPPGSVAVLDATEDWPFPAYDPADPDPGLRWLVVPVTPPEGAAPPAAARALTGRVLALLREWQADGRPGAERTDGPRLAFVTRTAVAARPGDEARLAPETAAVWGLVRSAQAEHPDRFALVDLDEAAGPAELTRALGLDEPQLAVREGTPLVPRAARGRAAAGTPFDPEATVLVTGGTGGLGALVARHLVARHGVRHLLLAGRRGPDAPGARDLAADLTAQGADVRIAACDVSDRDALARLLDSVPADRPVRAVLHAAGVLDDALVTSLTDEQLERVLRAKADSAWHLHELTRGLDLTAFVLFSSLAGALGGPGQANYAAANTFLDTLARQRRAQGLPAVSVAWGLWAERSDMTGHLSGADTARLARDGVRALTADEGLALFDATLGSADPAPLAARLDTAALRAQAEAGTLPAVLSPLAPAAARPAGSTAGPAALLADLAARTGKERARALLRLVRSEIATVLRCPGPDAVGPDRPFGELGFDSLGAVQLRNRLGVVTGLRLPVTAVFDHPTPRAVAALLQTGLFPDAEEPGRESPDDPGQESPDDEEAALDAMDTETLVRLALRGGDE</sequence>
<dbReference type="InterPro" id="IPR014043">
    <property type="entry name" value="Acyl_transferase_dom"/>
</dbReference>
<dbReference type="FunFam" id="3.40.47.10:FF:000019">
    <property type="entry name" value="Polyketide synthase type I"/>
    <property type="match status" value="1"/>
</dbReference>
<evidence type="ECO:0000256" key="6">
    <source>
        <dbReference type="ARBA" id="ARBA00023268"/>
    </source>
</evidence>
<dbReference type="SUPFAM" id="SSF55048">
    <property type="entry name" value="Probable ACP-binding domain of malonyl-CoA ACP transacylase"/>
    <property type="match status" value="1"/>
</dbReference>
<dbReference type="CDD" id="cd00833">
    <property type="entry name" value="PKS"/>
    <property type="match status" value="1"/>
</dbReference>
<dbReference type="InterPro" id="IPR042104">
    <property type="entry name" value="PKS_dehydratase_sf"/>
</dbReference>
<keyword evidence="2" id="KW-0596">Phosphopantetheine</keyword>
<dbReference type="InterPro" id="IPR057326">
    <property type="entry name" value="KR_dom"/>
</dbReference>
<dbReference type="Pfam" id="PF08659">
    <property type="entry name" value="KR"/>
    <property type="match status" value="1"/>
</dbReference>
<dbReference type="InterPro" id="IPR049552">
    <property type="entry name" value="PKS_DH_N"/>
</dbReference>
<dbReference type="SMART" id="SM01294">
    <property type="entry name" value="PKS_PP_betabranch"/>
    <property type="match status" value="1"/>
</dbReference>
<evidence type="ECO:0000256" key="7">
    <source>
        <dbReference type="ARBA" id="ARBA00023315"/>
    </source>
</evidence>
<dbReference type="Pfam" id="PF16197">
    <property type="entry name" value="KAsynt_C_assoc"/>
    <property type="match status" value="1"/>
</dbReference>
<keyword evidence="3" id="KW-0597">Phosphoprotein</keyword>
<dbReference type="SMART" id="SM00822">
    <property type="entry name" value="PKS_KR"/>
    <property type="match status" value="1"/>
</dbReference>
<dbReference type="Gene3D" id="3.40.366.10">
    <property type="entry name" value="Malonyl-Coenzyme A Acyl Carrier Protein, domain 2"/>
    <property type="match status" value="1"/>
</dbReference>
<dbReference type="InterPro" id="IPR032821">
    <property type="entry name" value="PKS_assoc"/>
</dbReference>
<evidence type="ECO:0000256" key="3">
    <source>
        <dbReference type="ARBA" id="ARBA00022553"/>
    </source>
</evidence>
<dbReference type="InterPro" id="IPR009081">
    <property type="entry name" value="PP-bd_ACP"/>
</dbReference>
<reference evidence="13 14" key="1">
    <citation type="journal article" date="2019" name="Microb. Cell Fact.">
        <title>Exploring novel herbicidin analogues by transcriptional regulator overexpression and MS/MS molecular networking.</title>
        <authorList>
            <person name="Shi Y."/>
            <person name="Gu R."/>
            <person name="Li Y."/>
            <person name="Wang X."/>
            <person name="Ren W."/>
            <person name="Li X."/>
            <person name="Wang L."/>
            <person name="Xie Y."/>
            <person name="Hong B."/>
        </authorList>
    </citation>
    <scope>NUCLEOTIDE SEQUENCE [LARGE SCALE GENOMIC DNA]</scope>
    <source>
        <strain evidence="13 14">US-43</strain>
    </source>
</reference>
<dbReference type="Pfam" id="PF00550">
    <property type="entry name" value="PP-binding"/>
    <property type="match status" value="2"/>
</dbReference>
<dbReference type="Gene3D" id="3.40.50.720">
    <property type="entry name" value="NAD(P)-binding Rossmann-like Domain"/>
    <property type="match status" value="1"/>
</dbReference>
<keyword evidence="6" id="KW-0511">Multifunctional enzyme</keyword>
<organism evidence="13 14">
    <name type="scientific">Streptomyces mobaraensis</name>
    <name type="common">Streptoverticillium mobaraense</name>
    <dbReference type="NCBI Taxonomy" id="35621"/>
    <lineage>
        <taxon>Bacteria</taxon>
        <taxon>Bacillati</taxon>
        <taxon>Actinomycetota</taxon>
        <taxon>Actinomycetes</taxon>
        <taxon>Kitasatosporales</taxon>
        <taxon>Streptomycetaceae</taxon>
        <taxon>Streptomyces</taxon>
    </lineage>
</organism>
<dbReference type="InterPro" id="IPR036291">
    <property type="entry name" value="NAD(P)-bd_dom_sf"/>
</dbReference>